<keyword evidence="4" id="KW-1185">Reference proteome</keyword>
<evidence type="ECO:0000256" key="2">
    <source>
        <dbReference type="SAM" id="SignalP"/>
    </source>
</evidence>
<keyword evidence="2" id="KW-0732">Signal</keyword>
<evidence type="ECO:0000256" key="1">
    <source>
        <dbReference type="SAM" id="MobiDB-lite"/>
    </source>
</evidence>
<evidence type="ECO:0000313" key="3">
    <source>
        <dbReference type="EMBL" id="MCO6042298.1"/>
    </source>
</evidence>
<dbReference type="Proteomes" id="UP001155241">
    <property type="component" value="Unassembled WGS sequence"/>
</dbReference>
<proteinExistence type="predicted"/>
<reference evidence="3" key="1">
    <citation type="submission" date="2022-06" db="EMBL/GenBank/DDBJ databases">
        <title>Aeoliella straminimaris, a novel planctomycete from sediments.</title>
        <authorList>
            <person name="Vitorino I.R."/>
            <person name="Lage O.M."/>
        </authorList>
    </citation>
    <scope>NUCLEOTIDE SEQUENCE</scope>
    <source>
        <strain evidence="3">ICT_H6.2</strain>
    </source>
</reference>
<feature type="region of interest" description="Disordered" evidence="1">
    <location>
        <begin position="270"/>
        <end position="303"/>
    </location>
</feature>
<feature type="signal peptide" evidence="2">
    <location>
        <begin position="1"/>
        <end position="25"/>
    </location>
</feature>
<evidence type="ECO:0000313" key="4">
    <source>
        <dbReference type="Proteomes" id="UP001155241"/>
    </source>
</evidence>
<sequence length="303" mass="31753">MSTSKYAAVNYLAFALLAAATSAMAQSPLPDALVSSAICCGSACDEPACGAPACCPSDCCGPDCCDEKYRSECCGKGFLLKNMRLHEGCGKVCMSKVEEVTEEKSCWKIECEEICVPRVVGPWAEGGSGLTIFNFLKKKGHAAGCGDCCDTCCGSDCCTDGCCQQPRCGDVRCVRTLASESYECTKCQCKWDIKDGCYRYGPGSCAGGCCGSAGCDSAVDCGDGCGSIPLKMNPPAMPVEVPPAPASAARSANGQYRVTIAQAFGISPASCEEPEGEQSVPPVTQAKMPKQQPKRKSPWSLWK</sequence>
<evidence type="ECO:0008006" key="5">
    <source>
        <dbReference type="Google" id="ProtNLM"/>
    </source>
</evidence>
<name>A0A9X2JFB8_9BACT</name>
<protein>
    <recommendedName>
        <fullName evidence="5">Stigma-specific protein Stig1</fullName>
    </recommendedName>
</protein>
<feature type="chain" id="PRO_5040890206" description="Stigma-specific protein Stig1" evidence="2">
    <location>
        <begin position="26"/>
        <end position="303"/>
    </location>
</feature>
<dbReference type="RefSeq" id="WP_252850400.1">
    <property type="nucleotide sequence ID" value="NZ_JAMXLR010000003.1"/>
</dbReference>
<organism evidence="3 4">
    <name type="scientific">Aeoliella straminimaris</name>
    <dbReference type="NCBI Taxonomy" id="2954799"/>
    <lineage>
        <taxon>Bacteria</taxon>
        <taxon>Pseudomonadati</taxon>
        <taxon>Planctomycetota</taxon>
        <taxon>Planctomycetia</taxon>
        <taxon>Pirellulales</taxon>
        <taxon>Lacipirellulaceae</taxon>
        <taxon>Aeoliella</taxon>
    </lineage>
</organism>
<accession>A0A9X2JFB8</accession>
<comment type="caution">
    <text evidence="3">The sequence shown here is derived from an EMBL/GenBank/DDBJ whole genome shotgun (WGS) entry which is preliminary data.</text>
</comment>
<gene>
    <name evidence="3" type="ORF">NG895_00120</name>
</gene>
<dbReference type="EMBL" id="JAMXLR010000003">
    <property type="protein sequence ID" value="MCO6042298.1"/>
    <property type="molecule type" value="Genomic_DNA"/>
</dbReference>
<dbReference type="AlphaFoldDB" id="A0A9X2JFB8"/>